<sequence length="178" mass="19077">MSALLALIPLLAADAPKPSVPLPSTPELGKAEGKCRPGESGPSLMVEVVGLKDRTGRLKLEIYPNNDADFLMDDNVLVYQGKAFRRVEEDLPPTGPVRLCIRVPAPGTYSLMLLHDRDNNRKFGWWVDGIGFGSNPRLGWSKPKAAHTGVAVGAGPTPTRVVLNYRSGLGVAPIDGAR</sequence>
<dbReference type="Pfam" id="PF09912">
    <property type="entry name" value="DUF2141"/>
    <property type="match status" value="1"/>
</dbReference>
<dbReference type="InterPro" id="IPR018673">
    <property type="entry name" value="DUF2141"/>
</dbReference>
<accession>A0ABW9XH24</accession>
<gene>
    <name evidence="1" type="ORF">GTZ99_14995</name>
</gene>
<keyword evidence="2" id="KW-1185">Reference proteome</keyword>
<evidence type="ECO:0000313" key="1">
    <source>
        <dbReference type="EMBL" id="NBC37860.1"/>
    </source>
</evidence>
<proteinExistence type="predicted"/>
<organism evidence="1 2">
    <name type="scientific">Novosphingobium ovatum</name>
    <dbReference type="NCBI Taxonomy" id="1908523"/>
    <lineage>
        <taxon>Bacteria</taxon>
        <taxon>Pseudomonadati</taxon>
        <taxon>Pseudomonadota</taxon>
        <taxon>Alphaproteobacteria</taxon>
        <taxon>Sphingomonadales</taxon>
        <taxon>Sphingomonadaceae</taxon>
        <taxon>Novosphingobium</taxon>
    </lineage>
</organism>
<reference evidence="2" key="1">
    <citation type="submission" date="2020-01" db="EMBL/GenBank/DDBJ databases">
        <title>Sphingomonas sp. strain CSW-10.</title>
        <authorList>
            <person name="Chen W.-M."/>
        </authorList>
    </citation>
    <scope>NUCLEOTIDE SEQUENCE [LARGE SCALE GENOMIC DNA]</scope>
    <source>
        <strain evidence="2">FSY-8</strain>
    </source>
</reference>
<name>A0ABW9XH24_9SPHN</name>
<dbReference type="EMBL" id="JAAAPO010000006">
    <property type="protein sequence ID" value="NBC37860.1"/>
    <property type="molecule type" value="Genomic_DNA"/>
</dbReference>
<protein>
    <submittedName>
        <fullName evidence="1">DUF2141 domain-containing protein</fullName>
    </submittedName>
</protein>
<dbReference type="RefSeq" id="WP_161720318.1">
    <property type="nucleotide sequence ID" value="NZ_JAAAPO010000006.1"/>
</dbReference>
<comment type="caution">
    <text evidence="1">The sequence shown here is derived from an EMBL/GenBank/DDBJ whole genome shotgun (WGS) entry which is preliminary data.</text>
</comment>
<evidence type="ECO:0000313" key="2">
    <source>
        <dbReference type="Proteomes" id="UP000753724"/>
    </source>
</evidence>
<dbReference type="Proteomes" id="UP000753724">
    <property type="component" value="Unassembled WGS sequence"/>
</dbReference>